<reference evidence="7 8" key="1">
    <citation type="submission" date="2024-07" db="EMBL/GenBank/DDBJ databases">
        <title>A survey of Mimosa microsymbionts across Brazilian biomes reveals a high diversity of Paraburkholderia nodulating endemic species, but also that Cupriavidus is common as a symbiont of widespread species.</title>
        <authorList>
            <person name="Rouws L."/>
            <person name="Barauna A."/>
            <person name="Beukes C."/>
            <person name="Rouws J.R.C."/>
            <person name="De Faria S.M."/>
            <person name="Gross E."/>
            <person name="Bueno Dos Reis Junior F."/>
            <person name="Simon M.F."/>
            <person name="Maluk M."/>
            <person name="Odee D.W."/>
            <person name="Kenicer G."/>
            <person name="Young J.P.W."/>
            <person name="Reis V.M."/>
            <person name="Zilli J."/>
            <person name="James E.K."/>
        </authorList>
    </citation>
    <scope>NUCLEOTIDE SEQUENCE [LARGE SCALE GENOMIC DNA]</scope>
    <source>
        <strain evidence="7 8">BR14375</strain>
    </source>
</reference>
<evidence type="ECO:0000256" key="3">
    <source>
        <dbReference type="ARBA" id="ARBA00022490"/>
    </source>
</evidence>
<keyword evidence="4" id="KW-0238">DNA-binding</keyword>
<proteinExistence type="inferred from homology"/>
<dbReference type="SUPFAM" id="SSF81273">
    <property type="entry name" value="H-NS histone-like proteins"/>
    <property type="match status" value="1"/>
</dbReference>
<keyword evidence="3" id="KW-0963">Cytoplasm</keyword>
<evidence type="ECO:0000313" key="8">
    <source>
        <dbReference type="Proteomes" id="UP001558535"/>
    </source>
</evidence>
<dbReference type="PANTHER" id="PTHR38097">
    <property type="match status" value="1"/>
</dbReference>
<organism evidence="7 8">
    <name type="scientific">Paraburkholderia phenoliruptrix</name>
    <dbReference type="NCBI Taxonomy" id="252970"/>
    <lineage>
        <taxon>Bacteria</taxon>
        <taxon>Pseudomonadati</taxon>
        <taxon>Pseudomonadota</taxon>
        <taxon>Betaproteobacteria</taxon>
        <taxon>Burkholderiales</taxon>
        <taxon>Burkholderiaceae</taxon>
        <taxon>Paraburkholderia</taxon>
    </lineage>
</organism>
<dbReference type="Pfam" id="PF00816">
    <property type="entry name" value="Histone_HNS"/>
    <property type="match status" value="1"/>
</dbReference>
<dbReference type="EMBL" id="JBFPKE010000001">
    <property type="protein sequence ID" value="MEX3748487.1"/>
    <property type="molecule type" value="Genomic_DNA"/>
</dbReference>
<evidence type="ECO:0000313" key="7">
    <source>
        <dbReference type="EMBL" id="MEX3748487.1"/>
    </source>
</evidence>
<feature type="coiled-coil region" evidence="5">
    <location>
        <begin position="4"/>
        <end position="57"/>
    </location>
</feature>
<protein>
    <submittedName>
        <fullName evidence="7">H-NS histone family protein</fullName>
    </submittedName>
</protein>
<feature type="domain" description="DNA-binding protein H-NS-like C-terminal" evidence="6">
    <location>
        <begin position="66"/>
        <end position="106"/>
    </location>
</feature>
<comment type="subcellular location">
    <subcellularLocation>
        <location evidence="1">Cytoplasm</location>
        <location evidence="1">Nucleoid</location>
    </subcellularLocation>
</comment>
<dbReference type="SMART" id="SM00528">
    <property type="entry name" value="HNS"/>
    <property type="match status" value="1"/>
</dbReference>
<evidence type="ECO:0000256" key="5">
    <source>
        <dbReference type="SAM" id="Coils"/>
    </source>
</evidence>
<evidence type="ECO:0000256" key="1">
    <source>
        <dbReference type="ARBA" id="ARBA00004453"/>
    </source>
</evidence>
<name>A0ABV3W5M6_9BURK</name>
<evidence type="ECO:0000256" key="4">
    <source>
        <dbReference type="ARBA" id="ARBA00023125"/>
    </source>
</evidence>
<sequence length="108" mass="12207">MEDLETLKAQREILQAQLVDIDNTIRVHQVAEKVQVIAAIRLKMAAYNITLDELRGELTKPRHAAAKGKETVPVRYRNPETGDTWSGRGRRPKWIAASADVDRFRVGS</sequence>
<accession>A0ABV3W5M6</accession>
<gene>
    <name evidence="7" type="ORF">AB3X84_00580</name>
</gene>
<dbReference type="Gene3D" id="3.30.160.510">
    <property type="entry name" value="Histone-like nucleoid-structuring protein H-NS"/>
    <property type="match status" value="1"/>
</dbReference>
<dbReference type="InterPro" id="IPR027444">
    <property type="entry name" value="H-NS_C_dom"/>
</dbReference>
<evidence type="ECO:0000256" key="2">
    <source>
        <dbReference type="ARBA" id="ARBA00010610"/>
    </source>
</evidence>
<comment type="similarity">
    <text evidence="2">Belongs to the histone-like protein H-NS family.</text>
</comment>
<keyword evidence="8" id="KW-1185">Reference proteome</keyword>
<evidence type="ECO:0000259" key="6">
    <source>
        <dbReference type="SMART" id="SM00528"/>
    </source>
</evidence>
<keyword evidence="5" id="KW-0175">Coiled coil</keyword>
<dbReference type="PANTHER" id="PTHR38097:SF2">
    <property type="entry name" value="DNA-BINDING PROTEIN STPA"/>
    <property type="match status" value="1"/>
</dbReference>
<comment type="caution">
    <text evidence="7">The sequence shown here is derived from an EMBL/GenBank/DDBJ whole genome shotgun (WGS) entry which is preliminary data.</text>
</comment>
<dbReference type="Proteomes" id="UP001558535">
    <property type="component" value="Unassembled WGS sequence"/>
</dbReference>
<dbReference type="RefSeq" id="WP_310107897.1">
    <property type="nucleotide sequence ID" value="NZ_CP168530.1"/>
</dbReference>